<dbReference type="InterPro" id="IPR000504">
    <property type="entry name" value="RRM_dom"/>
</dbReference>
<dbReference type="SMART" id="SM00360">
    <property type="entry name" value="RRM"/>
    <property type="match status" value="1"/>
</dbReference>
<evidence type="ECO:0000256" key="6">
    <source>
        <dbReference type="PROSITE-ProRule" id="PRU00176"/>
    </source>
</evidence>
<dbReference type="SUPFAM" id="SSF81606">
    <property type="entry name" value="PP2C-like"/>
    <property type="match status" value="1"/>
</dbReference>
<comment type="subcellular location">
    <subcellularLocation>
        <location evidence="1">Nucleus</location>
    </subcellularLocation>
</comment>
<dbReference type="PANTHER" id="PTHR15481">
    <property type="entry name" value="RIBONUCLEIC ACID BINDING PROTEIN S1"/>
    <property type="match status" value="1"/>
</dbReference>
<keyword evidence="5" id="KW-0539">Nucleus</keyword>
<dbReference type="GO" id="GO:0003723">
    <property type="term" value="F:RNA binding"/>
    <property type="evidence" value="ECO:0007669"/>
    <property type="project" value="UniProtKB-UniRule"/>
</dbReference>
<feature type="compositionally biased region" description="Basic residues" evidence="7">
    <location>
        <begin position="277"/>
        <end position="295"/>
    </location>
</feature>
<dbReference type="InterPro" id="IPR034201">
    <property type="entry name" value="RNPS1_RRM"/>
</dbReference>
<name>A0A7J6QKD1_PEROL</name>
<dbReference type="Proteomes" id="UP000553632">
    <property type="component" value="Unassembled WGS sequence"/>
</dbReference>
<feature type="non-terminal residue" evidence="9">
    <location>
        <position position="303"/>
    </location>
</feature>
<feature type="compositionally biased region" description="Basic residues" evidence="7">
    <location>
        <begin position="240"/>
        <end position="255"/>
    </location>
</feature>
<dbReference type="InterPro" id="IPR035979">
    <property type="entry name" value="RBD_domain_sf"/>
</dbReference>
<evidence type="ECO:0000256" key="4">
    <source>
        <dbReference type="ARBA" id="ARBA00023187"/>
    </source>
</evidence>
<dbReference type="InterPro" id="IPR001932">
    <property type="entry name" value="PPM-type_phosphatase-like_dom"/>
</dbReference>
<dbReference type="GO" id="GO:0061574">
    <property type="term" value="C:ASAP complex"/>
    <property type="evidence" value="ECO:0007669"/>
    <property type="project" value="TreeGrafter"/>
</dbReference>
<evidence type="ECO:0000313" key="10">
    <source>
        <dbReference type="Proteomes" id="UP000553632"/>
    </source>
</evidence>
<dbReference type="PROSITE" id="PS50102">
    <property type="entry name" value="RRM"/>
    <property type="match status" value="1"/>
</dbReference>
<dbReference type="CDD" id="cd12365">
    <property type="entry name" value="RRM_RNPS1"/>
    <property type="match status" value="1"/>
</dbReference>
<dbReference type="GO" id="GO:0000398">
    <property type="term" value="P:mRNA splicing, via spliceosome"/>
    <property type="evidence" value="ECO:0007669"/>
    <property type="project" value="TreeGrafter"/>
</dbReference>
<dbReference type="PANTHER" id="PTHR15481:SF0">
    <property type="entry name" value="LD23870P-RELATED"/>
    <property type="match status" value="1"/>
</dbReference>
<dbReference type="Pfam" id="PF00481">
    <property type="entry name" value="PP2C"/>
    <property type="match status" value="1"/>
</dbReference>
<dbReference type="SUPFAM" id="SSF54928">
    <property type="entry name" value="RNA-binding domain, RBD"/>
    <property type="match status" value="1"/>
</dbReference>
<proteinExistence type="predicted"/>
<feature type="region of interest" description="Disordered" evidence="7">
    <location>
        <begin position="102"/>
        <end position="126"/>
    </location>
</feature>
<dbReference type="GO" id="GO:0005654">
    <property type="term" value="C:nucleoplasm"/>
    <property type="evidence" value="ECO:0007669"/>
    <property type="project" value="TreeGrafter"/>
</dbReference>
<gene>
    <name evidence="9" type="ORF">FOZ63_007212</name>
</gene>
<dbReference type="AlphaFoldDB" id="A0A7J6QKD1"/>
<evidence type="ECO:0000256" key="5">
    <source>
        <dbReference type="ARBA" id="ARBA00023242"/>
    </source>
</evidence>
<feature type="region of interest" description="Disordered" evidence="7">
    <location>
        <begin position="213"/>
        <end position="303"/>
    </location>
</feature>
<feature type="non-terminal residue" evidence="9">
    <location>
        <position position="1"/>
    </location>
</feature>
<dbReference type="Gene3D" id="3.60.40.10">
    <property type="entry name" value="PPM-type phosphatase domain"/>
    <property type="match status" value="1"/>
</dbReference>
<reference evidence="9 10" key="1">
    <citation type="submission" date="2020-04" db="EMBL/GenBank/DDBJ databases">
        <title>Perkinsus olseni comparative genomics.</title>
        <authorList>
            <person name="Bogema D.R."/>
        </authorList>
    </citation>
    <scope>NUCLEOTIDE SEQUENCE [LARGE SCALE GENOMIC DNA]</scope>
    <source>
        <strain evidence="9 10">ATCC PRA-207</strain>
    </source>
</reference>
<dbReference type="Gene3D" id="3.30.70.330">
    <property type="match status" value="1"/>
</dbReference>
<accession>A0A7J6QKD1</accession>
<dbReference type="EMBL" id="JABANO010032360">
    <property type="protein sequence ID" value="KAF4708707.1"/>
    <property type="molecule type" value="Genomic_DNA"/>
</dbReference>
<keyword evidence="4" id="KW-0508">mRNA splicing</keyword>
<dbReference type="InterPro" id="IPR036457">
    <property type="entry name" value="PPM-type-like_dom_sf"/>
</dbReference>
<dbReference type="Pfam" id="PF00076">
    <property type="entry name" value="RRM_1"/>
    <property type="match status" value="1"/>
</dbReference>
<comment type="caution">
    <text evidence="9">The sequence shown here is derived from an EMBL/GenBank/DDBJ whole genome shotgun (WGS) entry which is preliminary data.</text>
</comment>
<dbReference type="GO" id="GO:0005737">
    <property type="term" value="C:cytoplasm"/>
    <property type="evidence" value="ECO:0007669"/>
    <property type="project" value="TreeGrafter"/>
</dbReference>
<feature type="compositionally biased region" description="Low complexity" evidence="7">
    <location>
        <begin position="256"/>
        <end position="273"/>
    </location>
</feature>
<evidence type="ECO:0000256" key="3">
    <source>
        <dbReference type="ARBA" id="ARBA00022884"/>
    </source>
</evidence>
<evidence type="ECO:0000256" key="2">
    <source>
        <dbReference type="ARBA" id="ARBA00022664"/>
    </source>
</evidence>
<evidence type="ECO:0000259" key="8">
    <source>
        <dbReference type="PROSITE" id="PS50102"/>
    </source>
</evidence>
<evidence type="ECO:0000256" key="7">
    <source>
        <dbReference type="SAM" id="MobiDB-lite"/>
    </source>
</evidence>
<keyword evidence="10" id="KW-1185">Reference proteome</keyword>
<keyword evidence="3 6" id="KW-0694">RNA-binding</keyword>
<sequence>FILVASDGVWEFISSQEAVDIINKYPPTRAQAAAEALAHEAWLRWMREERGKLIEWIILDFAAEAFGGVQYHCIPQFTCPPLIAFETEAALPYSMVTAASTQAKSQGHGSSAGGDGTQRKKDTGEASLAASRARMLRVTNLTRNVDEEHLNEIFGTYARVESVHLAVDEENHLSKGYAYVLFATREGAEEAFFHVDKGQIDGNVVKVVFVTPPSPPVEKAPPRKASVPSGTSSVGDRSRSPPKHSRYIPGHHSRSRSPSSSSSSSSVSGYSSDPESRHRRRRGRSRSRSLQKQRARSPGGDRR</sequence>
<dbReference type="InterPro" id="IPR012677">
    <property type="entry name" value="Nucleotide-bd_a/b_plait_sf"/>
</dbReference>
<evidence type="ECO:0000313" key="9">
    <source>
        <dbReference type="EMBL" id="KAF4708707.1"/>
    </source>
</evidence>
<keyword evidence="2" id="KW-0507">mRNA processing</keyword>
<feature type="domain" description="RRM" evidence="8">
    <location>
        <begin position="134"/>
        <end position="212"/>
    </location>
</feature>
<evidence type="ECO:0000256" key="1">
    <source>
        <dbReference type="ARBA" id="ARBA00004123"/>
    </source>
</evidence>
<protein>
    <recommendedName>
        <fullName evidence="8">RRM domain-containing protein</fullName>
    </recommendedName>
</protein>
<organism evidence="9 10">
    <name type="scientific">Perkinsus olseni</name>
    <name type="common">Perkinsus atlanticus</name>
    <dbReference type="NCBI Taxonomy" id="32597"/>
    <lineage>
        <taxon>Eukaryota</taxon>
        <taxon>Sar</taxon>
        <taxon>Alveolata</taxon>
        <taxon>Perkinsozoa</taxon>
        <taxon>Perkinsea</taxon>
        <taxon>Perkinsida</taxon>
        <taxon>Perkinsidae</taxon>
        <taxon>Perkinsus</taxon>
    </lineage>
</organism>